<gene>
    <name evidence="1" type="ORF">MSG_04678</name>
</gene>
<dbReference type="RefSeq" id="WP_096443374.1">
    <property type="nucleotide sequence ID" value="NZ_AP018164.1"/>
</dbReference>
<dbReference type="Proteomes" id="UP000217736">
    <property type="component" value="Chromosome"/>
</dbReference>
<sequence length="98" mass="10553">MATATDYDARRAPEPEMSDSSTLRELAPSGPARGVVDEDASDVLFFEPPDVDLSGEELSVTVIPQRTDEFTCSSCFLVQHRNRMRASGSGLPVCADCA</sequence>
<organism evidence="1 2">
    <name type="scientific">Mycobacterium shigaense</name>
    <dbReference type="NCBI Taxonomy" id="722731"/>
    <lineage>
        <taxon>Bacteria</taxon>
        <taxon>Bacillati</taxon>
        <taxon>Actinomycetota</taxon>
        <taxon>Actinomycetes</taxon>
        <taxon>Mycobacteriales</taxon>
        <taxon>Mycobacteriaceae</taxon>
        <taxon>Mycobacterium</taxon>
        <taxon>Mycobacterium simiae complex</taxon>
    </lineage>
</organism>
<evidence type="ECO:0000313" key="2">
    <source>
        <dbReference type="Proteomes" id="UP000217736"/>
    </source>
</evidence>
<dbReference type="OrthoDB" id="4732434at2"/>
<evidence type="ECO:0000313" key="1">
    <source>
        <dbReference type="EMBL" id="BAX94790.1"/>
    </source>
</evidence>
<dbReference type="InterPro" id="IPR025242">
    <property type="entry name" value="DUF4193"/>
</dbReference>
<dbReference type="KEGG" id="mshg:MSG_04678"/>
<protein>
    <submittedName>
        <fullName evidence="1">dUTPase</fullName>
    </submittedName>
</protein>
<reference evidence="2" key="1">
    <citation type="submission" date="2017-06" db="EMBL/GenBank/DDBJ databases">
        <title>Complete Genome Sequence of Mycobacterium shigaense.</title>
        <authorList>
            <person name="Fukano H."/>
            <person name="Yoshida M."/>
            <person name="Kazumi Y."/>
            <person name="Ogura Y."/>
            <person name="Mitarai S."/>
            <person name="Hayashi T."/>
            <person name="Hoshino Y."/>
        </authorList>
    </citation>
    <scope>NUCLEOTIDE SEQUENCE [LARGE SCALE GENOMIC DNA]</scope>
    <source>
        <strain evidence="2">UN-152</strain>
    </source>
</reference>
<dbReference type="EMBL" id="AP018164">
    <property type="protein sequence ID" value="BAX94790.1"/>
    <property type="molecule type" value="Genomic_DNA"/>
</dbReference>
<accession>A0A1Z4EPF9</accession>
<keyword evidence="2" id="KW-1185">Reference proteome</keyword>
<dbReference type="Pfam" id="PF13834">
    <property type="entry name" value="DUF4193"/>
    <property type="match status" value="1"/>
</dbReference>
<dbReference type="AlphaFoldDB" id="A0A1Z4EPF9"/>
<name>A0A1Z4EPF9_9MYCO</name>
<proteinExistence type="predicted"/>